<gene>
    <name evidence="3" type="ORF">QTG54_000111</name>
</gene>
<accession>A0AAD8YLE8</accession>
<dbReference type="EMBL" id="JATAAI010000001">
    <property type="protein sequence ID" value="KAK1748172.1"/>
    <property type="molecule type" value="Genomic_DNA"/>
</dbReference>
<dbReference type="Proteomes" id="UP001224775">
    <property type="component" value="Unassembled WGS sequence"/>
</dbReference>
<keyword evidence="2" id="KW-0812">Transmembrane</keyword>
<feature type="transmembrane region" description="Helical" evidence="2">
    <location>
        <begin position="123"/>
        <end position="149"/>
    </location>
</feature>
<feature type="region of interest" description="Disordered" evidence="1">
    <location>
        <begin position="290"/>
        <end position="371"/>
    </location>
</feature>
<evidence type="ECO:0000256" key="2">
    <source>
        <dbReference type="SAM" id="Phobius"/>
    </source>
</evidence>
<sequence>MQTKPRVDAGRMEEAKASFSRLSSGPLARSYCLALSTTLLSATAFFCLLASGLSCSFLSVSLNNPNAVIDLNTTNIPPEDQWYYDELMSEDNNALSVGILCQGDLDWLAPNTSDNSMRLLSKVFLIVALALGGLLLIVTCGISTFLPASNLVWDGISYIAAGMFVCEMPIFFLLDSPPCNNYRGMFSCQLASGSYSLIVSMVCSLSLAILTQWKYTPDWKGEYEIWNLRRLNEEMDQQPGFIGGSKTPEENSNDYEDEEMAMVNQQQFNQRQQQPPQDEDEPAEIGVEIRVEKVPSLQRPQRSSRAIDQKENHLLTGQVIDVKSRSKSQQVSNPTKPLDAPSVDTEVYGSDHGRNVMKEPSTPDCQFRANGIRPVSPLSTCTGLSESPGGRNLPATSPNDLSHITDKATFMENETLFMEEQAQGQAPSDFASAYLVRLPAKMTPTDDASVQSASKQSVSSKQSIVSMMRDKLWKSSNDGQIQGSALDGDREVVQEGWMVEDMSVGNSVEVSITDKAATPQPVKPQAHLSTDLTQSQQSPPRPKLPAVESDTEKDIAGLIVPGMISQMKQQIANKPVVSPERVHDPDLDMYPSESSVSELSLPNVEDEEYLKRIEQEYLKLKKSKPAEPILDLPINYQSESSGGESELDQVIAGVQRVNRKTSGKITPLNRRARRRRTGGGGSVSGDSYSSAQGSLLDEVIVEEGENNSTEISVGSGGIPNMISPEIKSRKSRQSESIPLVPSYDDDDGYQNEQSAEEDDDVQSVTSSVASARRYRLALNRKVPIEADGTPERKSKSSTLEEFLDSEAGVSNEEKVKLLQEALNRLQKTSPADEGYVSAAKSEKSQRSLTRVNQRYGPKAETVDLPLNVRNTPHAQDVNTGAAPTPDKNRRDSAWQARKARLKRLRMLRAEEANDSTDEIIRANEGIVVCASDEGSI</sequence>
<feature type="compositionally biased region" description="Acidic residues" evidence="1">
    <location>
        <begin position="743"/>
        <end position="761"/>
    </location>
</feature>
<evidence type="ECO:0000313" key="3">
    <source>
        <dbReference type="EMBL" id="KAK1748172.1"/>
    </source>
</evidence>
<keyword evidence="2" id="KW-0472">Membrane</keyword>
<feature type="region of interest" description="Disordered" evidence="1">
    <location>
        <begin position="519"/>
        <end position="550"/>
    </location>
</feature>
<feature type="compositionally biased region" description="Low complexity" evidence="1">
    <location>
        <begin position="684"/>
        <end position="694"/>
    </location>
</feature>
<feature type="region of interest" description="Disordered" evidence="1">
    <location>
        <begin position="382"/>
        <end position="401"/>
    </location>
</feature>
<keyword evidence="4" id="KW-1185">Reference proteome</keyword>
<feature type="compositionally biased region" description="Polar residues" evidence="1">
    <location>
        <begin position="527"/>
        <end position="538"/>
    </location>
</feature>
<organism evidence="3 4">
    <name type="scientific">Skeletonema marinoi</name>
    <dbReference type="NCBI Taxonomy" id="267567"/>
    <lineage>
        <taxon>Eukaryota</taxon>
        <taxon>Sar</taxon>
        <taxon>Stramenopiles</taxon>
        <taxon>Ochrophyta</taxon>
        <taxon>Bacillariophyta</taxon>
        <taxon>Coscinodiscophyceae</taxon>
        <taxon>Thalassiosirophycidae</taxon>
        <taxon>Thalassiosirales</taxon>
        <taxon>Skeletonemataceae</taxon>
        <taxon>Skeletonema</taxon>
        <taxon>Skeletonema marinoi-dohrnii complex</taxon>
    </lineage>
</organism>
<feature type="region of interest" description="Disordered" evidence="1">
    <location>
        <begin position="829"/>
        <end position="854"/>
    </location>
</feature>
<proteinExistence type="predicted"/>
<evidence type="ECO:0000256" key="1">
    <source>
        <dbReference type="SAM" id="MobiDB-lite"/>
    </source>
</evidence>
<reference evidence="3" key="1">
    <citation type="submission" date="2023-06" db="EMBL/GenBank/DDBJ databases">
        <title>Survivors Of The Sea: Transcriptome response of Skeletonema marinoi to long-term dormancy.</title>
        <authorList>
            <person name="Pinder M.I.M."/>
            <person name="Kourtchenko O."/>
            <person name="Robertson E.K."/>
            <person name="Larsson T."/>
            <person name="Maumus F."/>
            <person name="Osuna-Cruz C.M."/>
            <person name="Vancaester E."/>
            <person name="Stenow R."/>
            <person name="Vandepoele K."/>
            <person name="Ploug H."/>
            <person name="Bruchert V."/>
            <person name="Godhe A."/>
            <person name="Topel M."/>
        </authorList>
    </citation>
    <scope>NUCLEOTIDE SEQUENCE</scope>
    <source>
        <strain evidence="3">R05AC</strain>
    </source>
</reference>
<feature type="transmembrane region" description="Helical" evidence="2">
    <location>
        <begin position="195"/>
        <end position="213"/>
    </location>
</feature>
<feature type="region of interest" description="Disordered" evidence="1">
    <location>
        <begin position="870"/>
        <end position="895"/>
    </location>
</feature>
<name>A0AAD8YLE8_9STRA</name>
<evidence type="ECO:0000313" key="4">
    <source>
        <dbReference type="Proteomes" id="UP001224775"/>
    </source>
</evidence>
<keyword evidence="2" id="KW-1133">Transmembrane helix</keyword>
<dbReference type="AlphaFoldDB" id="A0AAD8YLE8"/>
<feature type="transmembrane region" description="Helical" evidence="2">
    <location>
        <begin position="155"/>
        <end position="174"/>
    </location>
</feature>
<comment type="caution">
    <text evidence="3">The sequence shown here is derived from an EMBL/GenBank/DDBJ whole genome shotgun (WGS) entry which is preliminary data.</text>
</comment>
<feature type="region of interest" description="Disordered" evidence="1">
    <location>
        <begin position="661"/>
        <end position="768"/>
    </location>
</feature>
<protein>
    <submittedName>
        <fullName evidence="3">Uncharacterized protein</fullName>
    </submittedName>
</protein>